<feature type="region of interest" description="Disordered" evidence="1">
    <location>
        <begin position="22"/>
        <end position="48"/>
    </location>
</feature>
<dbReference type="CDD" id="cd00085">
    <property type="entry name" value="HNHc"/>
    <property type="match status" value="1"/>
</dbReference>
<dbReference type="InterPro" id="IPR003615">
    <property type="entry name" value="HNH_nuc"/>
</dbReference>
<dbReference type="Proteomes" id="UP000218899">
    <property type="component" value="Chromosome"/>
</dbReference>
<gene>
    <name evidence="2" type="ORF">SVA_1456</name>
</gene>
<evidence type="ECO:0000313" key="3">
    <source>
        <dbReference type="Proteomes" id="UP000218899"/>
    </source>
</evidence>
<evidence type="ECO:0000256" key="1">
    <source>
        <dbReference type="SAM" id="MobiDB-lite"/>
    </source>
</evidence>
<sequence>MEPALVVKPLPCPPWLAELLNQPTEDASPLTPKQSGDRRRATRLRQATPAWADKKAIEASYEEAARLTRGARRWRRGRLLKTTEYVVDHVIPLQGKDVCGLHVPENLQVLPATVNARKYNRMSQ</sequence>
<dbReference type="AlphaFoldDB" id="A0A1B4V384"/>
<keyword evidence="3" id="KW-1185">Reference proteome</keyword>
<evidence type="ECO:0000313" key="2">
    <source>
        <dbReference type="EMBL" id="BAU48019.1"/>
    </source>
</evidence>
<evidence type="ECO:0008006" key="4">
    <source>
        <dbReference type="Google" id="ProtNLM"/>
    </source>
</evidence>
<reference evidence="2 3" key="1">
    <citation type="submission" date="2015-08" db="EMBL/GenBank/DDBJ databases">
        <title>Complete genome sequence of Sulfurifustis variabilis.</title>
        <authorList>
            <person name="Miura A."/>
            <person name="Kojima H."/>
            <person name="Fukui M."/>
        </authorList>
    </citation>
    <scope>NUCLEOTIDE SEQUENCE [LARGE SCALE GENOMIC DNA]</scope>
    <source>
        <strain evidence="3">skN76</strain>
    </source>
</reference>
<protein>
    <recommendedName>
        <fullName evidence="4">HNH endonuclease</fullName>
    </recommendedName>
</protein>
<name>A0A1B4V384_9GAMM</name>
<proteinExistence type="predicted"/>
<dbReference type="EMBL" id="AP014936">
    <property type="protein sequence ID" value="BAU48019.1"/>
    <property type="molecule type" value="Genomic_DNA"/>
</dbReference>
<accession>A0A1B4V384</accession>
<dbReference type="KEGG" id="sva:SVA_1456"/>
<organism evidence="2 3">
    <name type="scientific">Sulfurifustis variabilis</name>
    <dbReference type="NCBI Taxonomy" id="1675686"/>
    <lineage>
        <taxon>Bacteria</taxon>
        <taxon>Pseudomonadati</taxon>
        <taxon>Pseudomonadota</taxon>
        <taxon>Gammaproteobacteria</taxon>
        <taxon>Acidiferrobacterales</taxon>
        <taxon>Acidiferrobacteraceae</taxon>
        <taxon>Sulfurifustis</taxon>
    </lineage>
</organism>